<dbReference type="GO" id="GO:0000243">
    <property type="term" value="C:commitment complex"/>
    <property type="evidence" value="ECO:0007669"/>
    <property type="project" value="TreeGrafter"/>
</dbReference>
<feature type="region of interest" description="Disordered" evidence="6">
    <location>
        <begin position="306"/>
        <end position="327"/>
    </location>
</feature>
<dbReference type="GO" id="GO:0000395">
    <property type="term" value="P:mRNA 5'-splice site recognition"/>
    <property type="evidence" value="ECO:0007669"/>
    <property type="project" value="TreeGrafter"/>
</dbReference>
<reference evidence="7 8" key="1">
    <citation type="submission" date="2024-01" db="EMBL/GenBank/DDBJ databases">
        <title>Genome assemblies of Stephania.</title>
        <authorList>
            <person name="Yang L."/>
        </authorList>
    </citation>
    <scope>NUCLEOTIDE SEQUENCE [LARGE SCALE GENOMIC DNA]</scope>
    <source>
        <strain evidence="7">YNDBR</strain>
        <tissue evidence="7">Leaf</tissue>
    </source>
</reference>
<evidence type="ECO:0000256" key="6">
    <source>
        <dbReference type="SAM" id="MobiDB-lite"/>
    </source>
</evidence>
<keyword evidence="5" id="KW-0539">Nucleus</keyword>
<name>A0AAP0KF10_9MAGN</name>
<evidence type="ECO:0000313" key="8">
    <source>
        <dbReference type="Proteomes" id="UP001420932"/>
    </source>
</evidence>
<organism evidence="7 8">
    <name type="scientific">Stephania yunnanensis</name>
    <dbReference type="NCBI Taxonomy" id="152371"/>
    <lineage>
        <taxon>Eukaryota</taxon>
        <taxon>Viridiplantae</taxon>
        <taxon>Streptophyta</taxon>
        <taxon>Embryophyta</taxon>
        <taxon>Tracheophyta</taxon>
        <taxon>Spermatophyta</taxon>
        <taxon>Magnoliopsida</taxon>
        <taxon>Ranunculales</taxon>
        <taxon>Menispermaceae</taxon>
        <taxon>Menispermoideae</taxon>
        <taxon>Cissampelideae</taxon>
        <taxon>Stephania</taxon>
    </lineage>
</organism>
<keyword evidence="3" id="KW-0677">Repeat</keyword>
<comment type="caution">
    <text evidence="7">The sequence shown here is derived from an EMBL/GenBank/DDBJ whole genome shotgun (WGS) entry which is preliminary data.</text>
</comment>
<dbReference type="GO" id="GO:0030627">
    <property type="term" value="F:pre-mRNA 5'-splice site binding"/>
    <property type="evidence" value="ECO:0007669"/>
    <property type="project" value="TreeGrafter"/>
</dbReference>
<feature type="region of interest" description="Disordered" evidence="6">
    <location>
        <begin position="340"/>
        <end position="383"/>
    </location>
</feature>
<proteinExistence type="predicted"/>
<dbReference type="AlphaFoldDB" id="A0AAP0KF10"/>
<dbReference type="SUPFAM" id="SSF48452">
    <property type="entry name" value="TPR-like"/>
    <property type="match status" value="1"/>
</dbReference>
<dbReference type="GO" id="GO:0005685">
    <property type="term" value="C:U1 snRNP"/>
    <property type="evidence" value="ECO:0007669"/>
    <property type="project" value="TreeGrafter"/>
</dbReference>
<accession>A0AAP0KF10</accession>
<dbReference type="GO" id="GO:0071004">
    <property type="term" value="C:U2-type prespliceosome"/>
    <property type="evidence" value="ECO:0007669"/>
    <property type="project" value="TreeGrafter"/>
</dbReference>
<evidence type="ECO:0000256" key="4">
    <source>
        <dbReference type="ARBA" id="ARBA00023187"/>
    </source>
</evidence>
<dbReference type="FunFam" id="1.25.40.10:FF:000159">
    <property type="entry name" value="Tetratricopeptide repeat (TPR)-like superfamily protein"/>
    <property type="match status" value="1"/>
</dbReference>
<feature type="compositionally biased region" description="Polar residues" evidence="6">
    <location>
        <begin position="359"/>
        <end position="383"/>
    </location>
</feature>
<evidence type="ECO:0000256" key="3">
    <source>
        <dbReference type="ARBA" id="ARBA00022737"/>
    </source>
</evidence>
<dbReference type="Gene3D" id="1.25.40.10">
    <property type="entry name" value="Tetratricopeptide repeat domain"/>
    <property type="match status" value="1"/>
</dbReference>
<evidence type="ECO:0000256" key="1">
    <source>
        <dbReference type="ARBA" id="ARBA00004123"/>
    </source>
</evidence>
<dbReference type="InterPro" id="IPR011990">
    <property type="entry name" value="TPR-like_helical_dom_sf"/>
</dbReference>
<keyword evidence="8" id="KW-1185">Reference proteome</keyword>
<keyword evidence="4" id="KW-0508">mRNA splicing</keyword>
<comment type="subcellular location">
    <subcellularLocation>
        <location evidence="1">Nucleus</location>
    </subcellularLocation>
</comment>
<dbReference type="PANTHER" id="PTHR17204">
    <property type="entry name" value="PRE-MRNA PROCESSING PROTEIN PRP39-RELATED"/>
    <property type="match status" value="1"/>
</dbReference>
<evidence type="ECO:0000256" key="5">
    <source>
        <dbReference type="ARBA" id="ARBA00023242"/>
    </source>
</evidence>
<dbReference type="PANTHER" id="PTHR17204:SF26">
    <property type="entry name" value="PRE-MRNA-PROCESSING FACTOR 39-2"/>
    <property type="match status" value="1"/>
</dbReference>
<keyword evidence="2" id="KW-0507">mRNA processing</keyword>
<gene>
    <name evidence="7" type="ORF">Syun_009139</name>
</gene>
<protein>
    <submittedName>
        <fullName evidence="7">Uncharacterized protein</fullName>
    </submittedName>
</protein>
<sequence length="485" mass="54660">MRYVELMENMGGREIASFALDRATKVFLKRVPEIHLFCARVKEKIGDALGAHAAFWLCDTDIDSEFIENVKREANMQKRMGNSEAALEIYEKAISKAKEKDKLETLATLYVEFSQFKYMITGSLGTARDILHKGIEHLPHCKLLIEGFINFEMRHREAKNMKIIDSIVARAIYPVKDVSEGMSNKEREDISSLYLKFLDQFGAIHDIMKAWKRHRKLFPHLLRPCSSNFTTIRQETLVALPHPATWGNESNGLVEASELDNTHQEPSEQEPSQNEIVVLQHGLSASVESPSEDIHVTKETLEIEKCPNVVENSEEDATEPSIETNSEVHMASNHCEATEVANDSEECQVEDNKDHKMTPESTTNLRMHESTTSLRPPSLENLSLNSEDDATQITNPDPATSDSIDGHLEVSLSNDVAQHHEASLDPMGLVCNWTALFGLMINQKTVLHICLEVQIPHKNFLIHSHQLLQSFLAAVMLSAKESSIR</sequence>
<evidence type="ECO:0000256" key="2">
    <source>
        <dbReference type="ARBA" id="ARBA00022664"/>
    </source>
</evidence>
<dbReference type="EMBL" id="JBBNAF010000004">
    <property type="protein sequence ID" value="KAK9150830.1"/>
    <property type="molecule type" value="Genomic_DNA"/>
</dbReference>
<dbReference type="Proteomes" id="UP001420932">
    <property type="component" value="Unassembled WGS sequence"/>
</dbReference>
<evidence type="ECO:0000313" key="7">
    <source>
        <dbReference type="EMBL" id="KAK9150830.1"/>
    </source>
</evidence>